<name>A0A1M4UYF5_9CLOT</name>
<reference evidence="1 2" key="1">
    <citation type="submission" date="2016-11" db="EMBL/GenBank/DDBJ databases">
        <authorList>
            <person name="Jaros S."/>
            <person name="Januszkiewicz K."/>
            <person name="Wedrychowicz H."/>
        </authorList>
    </citation>
    <scope>NUCLEOTIDE SEQUENCE [LARGE SCALE GENOMIC DNA]</scope>
    <source>
        <strain evidence="1 2">DSM 2631</strain>
    </source>
</reference>
<dbReference type="OrthoDB" id="1910321at2"/>
<sequence length="116" mass="13738">MKLLMHILKKNKKLNIDNEAVSFTDIEDKFMEEAAELIEASRVWQENKNLENLKNIIRETFDVIQMCILILWRSDKEAKKLKADLLVQTINLEHKDKVITQYGWEPETGIRIEILK</sequence>
<evidence type="ECO:0000313" key="1">
    <source>
        <dbReference type="EMBL" id="SHE61653.1"/>
    </source>
</evidence>
<evidence type="ECO:0008006" key="3">
    <source>
        <dbReference type="Google" id="ProtNLM"/>
    </source>
</evidence>
<gene>
    <name evidence="1" type="ORF">SAMN05443638_10656</name>
</gene>
<dbReference type="RefSeq" id="WP_072893964.1">
    <property type="nucleotide sequence ID" value="NZ_FQVM01000006.1"/>
</dbReference>
<evidence type="ECO:0000313" key="2">
    <source>
        <dbReference type="Proteomes" id="UP000184035"/>
    </source>
</evidence>
<accession>A0A1M4UYF5</accession>
<protein>
    <recommendedName>
        <fullName evidence="3">NTP pyrophosphohydrolase MazG putative catalytic core domain-containing protein</fullName>
    </recommendedName>
</protein>
<organism evidence="1 2">
    <name type="scientific">Clostridium fallax</name>
    <dbReference type="NCBI Taxonomy" id="1533"/>
    <lineage>
        <taxon>Bacteria</taxon>
        <taxon>Bacillati</taxon>
        <taxon>Bacillota</taxon>
        <taxon>Clostridia</taxon>
        <taxon>Eubacteriales</taxon>
        <taxon>Clostridiaceae</taxon>
        <taxon>Clostridium</taxon>
    </lineage>
</organism>
<proteinExistence type="predicted"/>
<dbReference type="Proteomes" id="UP000184035">
    <property type="component" value="Unassembled WGS sequence"/>
</dbReference>
<dbReference type="EMBL" id="FQVM01000006">
    <property type="protein sequence ID" value="SHE61653.1"/>
    <property type="molecule type" value="Genomic_DNA"/>
</dbReference>
<dbReference type="AlphaFoldDB" id="A0A1M4UYF5"/>
<keyword evidence="2" id="KW-1185">Reference proteome</keyword>
<dbReference type="STRING" id="1533.SAMN05443638_10656"/>